<protein>
    <recommendedName>
        <fullName evidence="4 5">Large ribosomal subunit protein bL36</fullName>
    </recommendedName>
</protein>
<dbReference type="GO" id="GO:0005840">
    <property type="term" value="C:ribosome"/>
    <property type="evidence" value="ECO:0007669"/>
    <property type="project" value="UniProtKB-KW"/>
</dbReference>
<dbReference type="PANTHER" id="PTHR42888:SF1">
    <property type="entry name" value="LARGE RIBOSOMAL SUBUNIT PROTEIN BL36C"/>
    <property type="match status" value="1"/>
</dbReference>
<evidence type="ECO:0000256" key="4">
    <source>
        <dbReference type="ARBA" id="ARBA00035186"/>
    </source>
</evidence>
<accession>A0A916T6Y4</accession>
<dbReference type="InterPro" id="IPR035977">
    <property type="entry name" value="Ribosomal_bL36_sp"/>
</dbReference>
<dbReference type="HAMAP" id="MF_00251">
    <property type="entry name" value="Ribosomal_bL36"/>
    <property type="match status" value="1"/>
</dbReference>
<keyword evidence="3 5" id="KW-0687">Ribonucleoprotein</keyword>
<keyword evidence="8" id="KW-1185">Reference proteome</keyword>
<evidence type="ECO:0000256" key="6">
    <source>
        <dbReference type="RuleBase" id="RU000571"/>
    </source>
</evidence>
<keyword evidence="2 5" id="KW-0689">Ribosomal protein</keyword>
<evidence type="ECO:0000313" key="8">
    <source>
        <dbReference type="Proteomes" id="UP000621454"/>
    </source>
</evidence>
<dbReference type="PANTHER" id="PTHR42888">
    <property type="entry name" value="50S RIBOSOMAL PROTEIN L36, CHLOROPLASTIC"/>
    <property type="match status" value="1"/>
</dbReference>
<dbReference type="Proteomes" id="UP000621454">
    <property type="component" value="Unassembled WGS sequence"/>
</dbReference>
<gene>
    <name evidence="5" type="primary">rpmJ</name>
    <name evidence="7" type="ORF">GCM10011489_22980</name>
</gene>
<reference evidence="7" key="2">
    <citation type="submission" date="2020-09" db="EMBL/GenBank/DDBJ databases">
        <authorList>
            <person name="Sun Q."/>
            <person name="Zhou Y."/>
        </authorList>
    </citation>
    <scope>NUCLEOTIDE SEQUENCE</scope>
    <source>
        <strain evidence="7">CGMCC 1.12827</strain>
    </source>
</reference>
<evidence type="ECO:0000256" key="2">
    <source>
        <dbReference type="ARBA" id="ARBA00022980"/>
    </source>
</evidence>
<evidence type="ECO:0000256" key="1">
    <source>
        <dbReference type="ARBA" id="ARBA00007645"/>
    </source>
</evidence>
<dbReference type="Pfam" id="PF00444">
    <property type="entry name" value="Ribosomal_L36"/>
    <property type="match status" value="1"/>
</dbReference>
<dbReference type="InterPro" id="IPR000473">
    <property type="entry name" value="Ribosomal_bL36"/>
</dbReference>
<comment type="caution">
    <text evidence="7">The sequence shown here is derived from an EMBL/GenBank/DDBJ whole genome shotgun (WGS) entry which is preliminary data.</text>
</comment>
<dbReference type="GO" id="GO:0005737">
    <property type="term" value="C:cytoplasm"/>
    <property type="evidence" value="ECO:0007669"/>
    <property type="project" value="UniProtKB-ARBA"/>
</dbReference>
<comment type="similarity">
    <text evidence="1 5 6">Belongs to the bacterial ribosomal protein bL36 family.</text>
</comment>
<dbReference type="GO" id="GO:1990904">
    <property type="term" value="C:ribonucleoprotein complex"/>
    <property type="evidence" value="ECO:0007669"/>
    <property type="project" value="UniProtKB-KW"/>
</dbReference>
<dbReference type="PROSITE" id="PS00828">
    <property type="entry name" value="RIBOSOMAL_L36"/>
    <property type="match status" value="1"/>
</dbReference>
<name>A0A916T6Y4_9ACTN</name>
<proteinExistence type="inferred from homology"/>
<dbReference type="GO" id="GO:0003735">
    <property type="term" value="F:structural constituent of ribosome"/>
    <property type="evidence" value="ECO:0007669"/>
    <property type="project" value="InterPro"/>
</dbReference>
<sequence length="55" mass="6254">MSRLAAAMRHIPTAGEIDVKVKPSVKPICEKCKVIRRNGRVMVICENLRHKQRQG</sequence>
<dbReference type="GO" id="GO:0006412">
    <property type="term" value="P:translation"/>
    <property type="evidence" value="ECO:0007669"/>
    <property type="project" value="UniProtKB-UniRule"/>
</dbReference>
<dbReference type="SUPFAM" id="SSF57840">
    <property type="entry name" value="Ribosomal protein L36"/>
    <property type="match status" value="1"/>
</dbReference>
<evidence type="ECO:0000256" key="3">
    <source>
        <dbReference type="ARBA" id="ARBA00023274"/>
    </source>
</evidence>
<dbReference type="NCBIfam" id="TIGR01022">
    <property type="entry name" value="rpmJ_bact"/>
    <property type="match status" value="1"/>
</dbReference>
<dbReference type="EMBL" id="BMGC01000015">
    <property type="protein sequence ID" value="GGB34270.1"/>
    <property type="molecule type" value="Genomic_DNA"/>
</dbReference>
<reference evidence="7" key="1">
    <citation type="journal article" date="2014" name="Int. J. Syst. Evol. Microbiol.">
        <title>Complete genome sequence of Corynebacterium casei LMG S-19264T (=DSM 44701T), isolated from a smear-ripened cheese.</title>
        <authorList>
            <consortium name="US DOE Joint Genome Institute (JGI-PGF)"/>
            <person name="Walter F."/>
            <person name="Albersmeier A."/>
            <person name="Kalinowski J."/>
            <person name="Ruckert C."/>
        </authorList>
    </citation>
    <scope>NUCLEOTIDE SEQUENCE</scope>
    <source>
        <strain evidence="7">CGMCC 1.12827</strain>
    </source>
</reference>
<evidence type="ECO:0000256" key="5">
    <source>
        <dbReference type="HAMAP-Rule" id="MF_00251"/>
    </source>
</evidence>
<dbReference type="AlphaFoldDB" id="A0A916T6Y4"/>
<organism evidence="7 8">
    <name type="scientific">Gordonia jinhuaensis</name>
    <dbReference type="NCBI Taxonomy" id="1517702"/>
    <lineage>
        <taxon>Bacteria</taxon>
        <taxon>Bacillati</taxon>
        <taxon>Actinomycetota</taxon>
        <taxon>Actinomycetes</taxon>
        <taxon>Mycobacteriales</taxon>
        <taxon>Gordoniaceae</taxon>
        <taxon>Gordonia</taxon>
    </lineage>
</organism>
<evidence type="ECO:0000313" key="7">
    <source>
        <dbReference type="EMBL" id="GGB34270.1"/>
    </source>
</evidence>